<dbReference type="InterPro" id="IPR036366">
    <property type="entry name" value="PGBDSf"/>
</dbReference>
<evidence type="ECO:0000313" key="6">
    <source>
        <dbReference type="Proteomes" id="UP000201838"/>
    </source>
</evidence>
<feature type="domain" description="Peptidoglycan binding-like" evidence="4">
    <location>
        <begin position="492"/>
        <end position="540"/>
    </location>
</feature>
<keyword evidence="6" id="KW-1185">Reference proteome</keyword>
<feature type="domain" description="Peptidoglycan binding-like" evidence="4">
    <location>
        <begin position="295"/>
        <end position="350"/>
    </location>
</feature>
<proteinExistence type="predicted"/>
<evidence type="ECO:0000256" key="1">
    <source>
        <dbReference type="SAM" id="Coils"/>
    </source>
</evidence>
<dbReference type="GO" id="GO:0006508">
    <property type="term" value="P:proteolysis"/>
    <property type="evidence" value="ECO:0007669"/>
    <property type="project" value="InterPro"/>
</dbReference>
<sequence>MRHLFFAAAISLASTVSVSAGDAALIIGIEDYDALNDLRRGDEITEQAGTLQRQGFDVISESAPEDDDLFDALSAFEDAASDADRLLVALAGRFVHTENETYFLPADARPGALSDVARTALPLSQILSILSQTPGRAILVISSDDLTGDFGPLLQIGVGDLDLPQGTTLVTGQPRSVAQAIQRLARPGENIANLSNSRSVQLGGFFMDGLSFIDEETVAIAPAPSAPAPATTDRRADILAWRQADAADTIEAYQGYIDSFPDGQFTAMATSRIEAMTDTPEARAERAEEALGLDRDQRREIQRDLTLLDFNTRGIDGIFGRGTRAAITAWQRTNNISETGYLDRDQITRLDAQAERRAAELEAEAERRREERLAEDLAFWEETGAQDDEVGLRAYLNRFPDGEFAEVAQARLDAIERSKRAETDARDRQLWDEARIDDTAQSYGDYLILAPNGAFREEAENRIAELTRQSQQTDRQRQAIQEENALNLTPNTRRAIESRLERLGLKPGRVDGVFDDDTRRAIRRYQAARDLEQTGYLSEAFVVRILADSVRSIFR</sequence>
<dbReference type="InterPro" id="IPR011600">
    <property type="entry name" value="Pept_C14_caspase"/>
</dbReference>
<organism evidence="5 6">
    <name type="scientific">Boseongicola aestuarii</name>
    <dbReference type="NCBI Taxonomy" id="1470561"/>
    <lineage>
        <taxon>Bacteria</taxon>
        <taxon>Pseudomonadati</taxon>
        <taxon>Pseudomonadota</taxon>
        <taxon>Alphaproteobacteria</taxon>
        <taxon>Rhodobacterales</taxon>
        <taxon>Paracoccaceae</taxon>
        <taxon>Boseongicola</taxon>
    </lineage>
</organism>
<evidence type="ECO:0000259" key="3">
    <source>
        <dbReference type="Pfam" id="PF00656"/>
    </source>
</evidence>
<dbReference type="InterPro" id="IPR036365">
    <property type="entry name" value="PGBD-like_sf"/>
</dbReference>
<evidence type="ECO:0000313" key="5">
    <source>
        <dbReference type="EMBL" id="SMX23292.1"/>
    </source>
</evidence>
<feature type="chain" id="PRO_5012466734" evidence="2">
    <location>
        <begin position="21"/>
        <end position="555"/>
    </location>
</feature>
<dbReference type="Pfam" id="PF00656">
    <property type="entry name" value="Peptidase_C14"/>
    <property type="match status" value="1"/>
</dbReference>
<feature type="domain" description="Peptidase C14 caspase" evidence="3">
    <location>
        <begin position="24"/>
        <end position="138"/>
    </location>
</feature>
<keyword evidence="2" id="KW-0732">Signal</keyword>
<dbReference type="AlphaFoldDB" id="A0A238IZ74"/>
<reference evidence="5 6" key="1">
    <citation type="submission" date="2017-05" db="EMBL/GenBank/DDBJ databases">
        <authorList>
            <person name="Song R."/>
            <person name="Chenine A.L."/>
            <person name="Ruprecht R.M."/>
        </authorList>
    </citation>
    <scope>NUCLEOTIDE SEQUENCE [LARGE SCALE GENOMIC DNA]</scope>
    <source>
        <strain evidence="5 6">CECT 8489</strain>
    </source>
</reference>
<dbReference type="SUPFAM" id="SSF52129">
    <property type="entry name" value="Caspase-like"/>
    <property type="match status" value="1"/>
</dbReference>
<dbReference type="Gene3D" id="3.40.50.1460">
    <property type="match status" value="1"/>
</dbReference>
<gene>
    <name evidence="5" type="ORF">BOA8489_01396</name>
</gene>
<feature type="coiled-coil region" evidence="1">
    <location>
        <begin position="344"/>
        <end position="383"/>
    </location>
</feature>
<dbReference type="InterPro" id="IPR002477">
    <property type="entry name" value="Peptidoglycan-bd-like"/>
</dbReference>
<feature type="signal peptide" evidence="2">
    <location>
        <begin position="1"/>
        <end position="20"/>
    </location>
</feature>
<dbReference type="GO" id="GO:0004197">
    <property type="term" value="F:cysteine-type endopeptidase activity"/>
    <property type="evidence" value="ECO:0007669"/>
    <property type="project" value="InterPro"/>
</dbReference>
<dbReference type="SUPFAM" id="SSF47090">
    <property type="entry name" value="PGBD-like"/>
    <property type="match status" value="2"/>
</dbReference>
<dbReference type="InterPro" id="IPR029030">
    <property type="entry name" value="Caspase-like_dom_sf"/>
</dbReference>
<keyword evidence="1" id="KW-0175">Coiled coil</keyword>
<dbReference type="EMBL" id="FXXQ01000003">
    <property type="protein sequence ID" value="SMX23292.1"/>
    <property type="molecule type" value="Genomic_DNA"/>
</dbReference>
<dbReference type="Gene3D" id="1.10.101.10">
    <property type="entry name" value="PGBD-like superfamily/PGBD"/>
    <property type="match status" value="2"/>
</dbReference>
<accession>A0A238IZ74</accession>
<evidence type="ECO:0000256" key="2">
    <source>
        <dbReference type="SAM" id="SignalP"/>
    </source>
</evidence>
<evidence type="ECO:0000259" key="4">
    <source>
        <dbReference type="Pfam" id="PF01471"/>
    </source>
</evidence>
<dbReference type="Pfam" id="PF01471">
    <property type="entry name" value="PG_binding_1"/>
    <property type="match status" value="2"/>
</dbReference>
<dbReference type="Proteomes" id="UP000201838">
    <property type="component" value="Unassembled WGS sequence"/>
</dbReference>
<dbReference type="RefSeq" id="WP_176440223.1">
    <property type="nucleotide sequence ID" value="NZ_FXXQ01000003.1"/>
</dbReference>
<protein>
    <submittedName>
        <fullName evidence="5">Putative peptidoglycan binding domain protein</fullName>
    </submittedName>
</protein>
<name>A0A238IZ74_9RHOB</name>
<feature type="coiled-coil region" evidence="1">
    <location>
        <begin position="456"/>
        <end position="483"/>
    </location>
</feature>